<reference evidence="3" key="2">
    <citation type="journal article" date="2021" name="Sci. Data">
        <title>Chromosome-scale genome sequencing, assembly and annotation of six genomes from subfamily Leishmaniinae.</title>
        <authorList>
            <person name="Almutairi H."/>
            <person name="Urbaniak M.D."/>
            <person name="Bates M.D."/>
            <person name="Jariyapan N."/>
            <person name="Kwakye-Nuako G."/>
            <person name="Thomaz Soccol V."/>
            <person name="Al-Salem W.S."/>
            <person name="Dillon R.J."/>
            <person name="Bates P.A."/>
            <person name="Gatherer D."/>
        </authorList>
    </citation>
    <scope>NUCLEOTIDE SEQUENCE [LARGE SCALE GENOMIC DNA]</scope>
</reference>
<dbReference type="OrthoDB" id="266349at2759"/>
<dbReference type="PANTHER" id="PTHR39668:SF1">
    <property type="entry name" value="T. BRUCEI SPP.-SPECIFIC PROTEIN"/>
    <property type="match status" value="1"/>
</dbReference>
<name>A0A836GP09_9TRYP</name>
<evidence type="ECO:0000256" key="1">
    <source>
        <dbReference type="SAM" id="MobiDB-lite"/>
    </source>
</evidence>
<dbReference type="RefSeq" id="XP_067178607.1">
    <property type="nucleotide sequence ID" value="XM_067323502.1"/>
</dbReference>
<dbReference type="AlphaFoldDB" id="A0A836GP09"/>
<gene>
    <name evidence="2" type="ORF">LSCM1_06070</name>
</gene>
<evidence type="ECO:0000313" key="3">
    <source>
        <dbReference type="Proteomes" id="UP000673552"/>
    </source>
</evidence>
<sequence>MSLTSSCALVCAPFTTIAAVLLFMMSHMLRRGNWTFEVLAAKHGWEREAKANVCLRGGLLYLLTSLALWVTVLLKAPVWRLWVHLQWSRKREDEWTSRQALLHGNGEPSRHSGGRYGRQAAKRSQSHRGSGWREEGKEMSALDWGEQHMTTNCVAAVAGGLLAGGDLRNSSAVGSPTARRCPELQRNLADAAGVGSGSWPRFGGDNGSAGTTTPSDTAGAGTVAWVHSRGLRSRGAGSAASGHTSGVAGGGVSSSGIGFRAPSAAHITGADSMDDWDFMSDVEVDGTRHYTTPQVRASGWGLHRSTVNMEMCGGAVVRSRCRPQARGPGNKGVLVTECGEHERNGAAEPPATVARPSKLTSLWQTSSVRSSAPAAHETCDRRVGHGYGPRPAAFSGEGGGRDKRK</sequence>
<accession>A0A836GP09</accession>
<feature type="region of interest" description="Disordered" evidence="1">
    <location>
        <begin position="364"/>
        <end position="405"/>
    </location>
</feature>
<feature type="region of interest" description="Disordered" evidence="1">
    <location>
        <begin position="101"/>
        <end position="139"/>
    </location>
</feature>
<comment type="caution">
    <text evidence="2">The sequence shown here is derived from an EMBL/GenBank/DDBJ whole genome shotgun (WGS) entry which is preliminary data.</text>
</comment>
<feature type="compositionally biased region" description="Low complexity" evidence="1">
    <location>
        <begin position="233"/>
        <end position="246"/>
    </location>
</feature>
<dbReference type="KEGG" id="lmat:92516014"/>
<keyword evidence="3" id="KW-1185">Reference proteome</keyword>
<reference evidence="3" key="1">
    <citation type="journal article" date="2021" name="Microbiol. Resour. Announc.">
        <title>LGAAP: Leishmaniinae Genome Assembly and Annotation Pipeline.</title>
        <authorList>
            <person name="Almutairi H."/>
            <person name="Urbaniak M.D."/>
            <person name="Bates M.D."/>
            <person name="Jariyapan N."/>
            <person name="Kwakye-Nuako G."/>
            <person name="Thomaz-Soccol V."/>
            <person name="Al-Salem W.S."/>
            <person name="Dillon R.J."/>
            <person name="Bates P.A."/>
            <person name="Gatherer D."/>
        </authorList>
    </citation>
    <scope>NUCLEOTIDE SEQUENCE [LARGE SCALE GENOMIC DNA]</scope>
</reference>
<protein>
    <submittedName>
        <fullName evidence="2">Uncharacterized protein</fullName>
    </submittedName>
</protein>
<dbReference type="EMBL" id="JAFEUZ010000023">
    <property type="protein sequence ID" value="KAG5478666.1"/>
    <property type="molecule type" value="Genomic_DNA"/>
</dbReference>
<dbReference type="PANTHER" id="PTHR39668">
    <property type="entry name" value="HYPOTHETICAL TRANSMEMBRANE PROTEIN L6586.03-RELATED"/>
    <property type="match status" value="1"/>
</dbReference>
<organism evidence="2 3">
    <name type="scientific">Leishmania martiniquensis</name>
    <dbReference type="NCBI Taxonomy" id="1580590"/>
    <lineage>
        <taxon>Eukaryota</taxon>
        <taxon>Discoba</taxon>
        <taxon>Euglenozoa</taxon>
        <taxon>Kinetoplastea</taxon>
        <taxon>Metakinetoplastina</taxon>
        <taxon>Trypanosomatida</taxon>
        <taxon>Trypanosomatidae</taxon>
        <taxon>Leishmaniinae</taxon>
        <taxon>Leishmania</taxon>
    </lineage>
</organism>
<dbReference type="Proteomes" id="UP000673552">
    <property type="component" value="Unassembled WGS sequence"/>
</dbReference>
<evidence type="ECO:0000313" key="2">
    <source>
        <dbReference type="EMBL" id="KAG5478666.1"/>
    </source>
</evidence>
<dbReference type="GeneID" id="92516014"/>
<proteinExistence type="predicted"/>
<feature type="region of interest" description="Disordered" evidence="1">
    <location>
        <begin position="233"/>
        <end position="253"/>
    </location>
</feature>
<feature type="region of interest" description="Disordered" evidence="1">
    <location>
        <begin position="195"/>
        <end position="217"/>
    </location>
</feature>